<protein>
    <recommendedName>
        <fullName evidence="1">Carrier domain-containing protein</fullName>
    </recommendedName>
</protein>
<accession>B8JFB5</accession>
<dbReference type="AlphaFoldDB" id="B8JFB5"/>
<dbReference type="RefSeq" id="WP_012634024.1">
    <property type="nucleotide sequence ID" value="NC_011891.1"/>
</dbReference>
<reference evidence="2" key="1">
    <citation type="submission" date="2009-01" db="EMBL/GenBank/DDBJ databases">
        <title>Complete sequence of Anaeromyxobacter dehalogenans 2CP-1.</title>
        <authorList>
            <consortium name="US DOE Joint Genome Institute"/>
            <person name="Lucas S."/>
            <person name="Copeland A."/>
            <person name="Lapidus A."/>
            <person name="Glavina del Rio T."/>
            <person name="Dalin E."/>
            <person name="Tice H."/>
            <person name="Bruce D."/>
            <person name="Goodwin L."/>
            <person name="Pitluck S."/>
            <person name="Saunders E."/>
            <person name="Brettin T."/>
            <person name="Detter J.C."/>
            <person name="Han C."/>
            <person name="Larimer F."/>
            <person name="Land M."/>
            <person name="Hauser L."/>
            <person name="Kyrpides N."/>
            <person name="Ovchinnikova G."/>
            <person name="Beliaev A.S."/>
            <person name="Richardson P."/>
        </authorList>
    </citation>
    <scope>NUCLEOTIDE SEQUENCE</scope>
    <source>
        <strain evidence="2">2CP-1</strain>
    </source>
</reference>
<dbReference type="Proteomes" id="UP000007089">
    <property type="component" value="Chromosome"/>
</dbReference>
<dbReference type="SUPFAM" id="SSF47336">
    <property type="entry name" value="ACP-like"/>
    <property type="match status" value="1"/>
</dbReference>
<dbReference type="HOGENOM" id="CLU_108696_16_0_7"/>
<dbReference type="PROSITE" id="PS50075">
    <property type="entry name" value="CARRIER"/>
    <property type="match status" value="1"/>
</dbReference>
<evidence type="ECO:0000259" key="1">
    <source>
        <dbReference type="PROSITE" id="PS50075"/>
    </source>
</evidence>
<evidence type="ECO:0000313" key="2">
    <source>
        <dbReference type="EMBL" id="ACL66292.1"/>
    </source>
</evidence>
<dbReference type="InterPro" id="IPR009081">
    <property type="entry name" value="PP-bd_ACP"/>
</dbReference>
<dbReference type="KEGG" id="acp:A2cp1_2955"/>
<evidence type="ECO:0000313" key="3">
    <source>
        <dbReference type="Proteomes" id="UP000007089"/>
    </source>
</evidence>
<gene>
    <name evidence="2" type="ordered locus">A2cp1_2955</name>
</gene>
<feature type="domain" description="Carrier" evidence="1">
    <location>
        <begin position="1"/>
        <end position="79"/>
    </location>
</feature>
<organism evidence="2 3">
    <name type="scientific">Anaeromyxobacter dehalogenans (strain ATCC BAA-258 / DSM 21875 / 2CP-1)</name>
    <dbReference type="NCBI Taxonomy" id="455488"/>
    <lineage>
        <taxon>Bacteria</taxon>
        <taxon>Pseudomonadati</taxon>
        <taxon>Myxococcota</taxon>
        <taxon>Myxococcia</taxon>
        <taxon>Myxococcales</taxon>
        <taxon>Cystobacterineae</taxon>
        <taxon>Anaeromyxobacteraceae</taxon>
        <taxon>Anaeromyxobacter</taxon>
    </lineage>
</organism>
<dbReference type="EMBL" id="CP001359">
    <property type="protein sequence ID" value="ACL66292.1"/>
    <property type="molecule type" value="Genomic_DNA"/>
</dbReference>
<sequence length="87" mass="9641">MTTQQIIRKFILENFYVSDPSEVADDTLLVTTGLVDSTGMLEVIAFLEEEFDIRIADQETTPENLESVERMAAFVARKRQGGLGATG</sequence>
<name>B8JFB5_ANAD2</name>
<proteinExistence type="predicted"/>
<dbReference type="Gene3D" id="1.10.1200.10">
    <property type="entry name" value="ACP-like"/>
    <property type="match status" value="1"/>
</dbReference>
<keyword evidence="3" id="KW-1185">Reference proteome</keyword>
<dbReference type="InterPro" id="IPR036736">
    <property type="entry name" value="ACP-like_sf"/>
</dbReference>